<dbReference type="AlphaFoldDB" id="A0A4Z2IPT1"/>
<sequence length="136" mass="14695">MSSHAHYRQLKAVLRKGSALRRRTSVDVFVSCTSTTVSGHDRVGLAVELLELSYRCTPSFRVDPVPQGGSRPSGGTPSLRVHPVLEGGPRPSGCTPFFRVDPHLRVDPVHQGGPPSLRVHPVSAQCQLGLPTLLKM</sequence>
<comment type="caution">
    <text evidence="1">The sequence shown here is derived from an EMBL/GenBank/DDBJ whole genome shotgun (WGS) entry which is preliminary data.</text>
</comment>
<name>A0A4Z2IPT1_9TELE</name>
<keyword evidence="2" id="KW-1185">Reference proteome</keyword>
<reference evidence="1 2" key="1">
    <citation type="submission" date="2019-03" db="EMBL/GenBank/DDBJ databases">
        <title>First draft genome of Liparis tanakae, snailfish: a comprehensive survey of snailfish specific genes.</title>
        <authorList>
            <person name="Kim W."/>
            <person name="Song I."/>
            <person name="Jeong J.-H."/>
            <person name="Kim D."/>
            <person name="Kim S."/>
            <person name="Ryu S."/>
            <person name="Song J.Y."/>
            <person name="Lee S.K."/>
        </authorList>
    </citation>
    <scope>NUCLEOTIDE SEQUENCE [LARGE SCALE GENOMIC DNA]</scope>
    <source>
        <tissue evidence="1">Muscle</tissue>
    </source>
</reference>
<protein>
    <submittedName>
        <fullName evidence="1">Uncharacterized protein</fullName>
    </submittedName>
</protein>
<dbReference type="Proteomes" id="UP000314294">
    <property type="component" value="Unassembled WGS sequence"/>
</dbReference>
<evidence type="ECO:0000313" key="1">
    <source>
        <dbReference type="EMBL" id="TNN79807.1"/>
    </source>
</evidence>
<accession>A0A4Z2IPT1</accession>
<evidence type="ECO:0000313" key="2">
    <source>
        <dbReference type="Proteomes" id="UP000314294"/>
    </source>
</evidence>
<dbReference type="EMBL" id="SRLO01000060">
    <property type="protein sequence ID" value="TNN79807.1"/>
    <property type="molecule type" value="Genomic_DNA"/>
</dbReference>
<proteinExistence type="predicted"/>
<organism evidence="1 2">
    <name type="scientific">Liparis tanakae</name>
    <name type="common">Tanaka's snailfish</name>
    <dbReference type="NCBI Taxonomy" id="230148"/>
    <lineage>
        <taxon>Eukaryota</taxon>
        <taxon>Metazoa</taxon>
        <taxon>Chordata</taxon>
        <taxon>Craniata</taxon>
        <taxon>Vertebrata</taxon>
        <taxon>Euteleostomi</taxon>
        <taxon>Actinopterygii</taxon>
        <taxon>Neopterygii</taxon>
        <taxon>Teleostei</taxon>
        <taxon>Neoteleostei</taxon>
        <taxon>Acanthomorphata</taxon>
        <taxon>Eupercaria</taxon>
        <taxon>Perciformes</taxon>
        <taxon>Cottioidei</taxon>
        <taxon>Cottales</taxon>
        <taxon>Liparidae</taxon>
        <taxon>Liparis</taxon>
    </lineage>
</organism>
<gene>
    <name evidence="1" type="ORF">EYF80_009844</name>
</gene>